<dbReference type="InterPro" id="IPR000515">
    <property type="entry name" value="MetI-like"/>
</dbReference>
<organism evidence="9 10">
    <name type="scientific">Paenibacillus gyeongsangnamensis</name>
    <dbReference type="NCBI Taxonomy" id="3388067"/>
    <lineage>
        <taxon>Bacteria</taxon>
        <taxon>Bacillati</taxon>
        <taxon>Bacillota</taxon>
        <taxon>Bacilli</taxon>
        <taxon>Bacillales</taxon>
        <taxon>Paenibacillaceae</taxon>
        <taxon>Paenibacillus</taxon>
    </lineage>
</organism>
<dbReference type="PANTHER" id="PTHR43744">
    <property type="entry name" value="ABC TRANSPORTER PERMEASE PROTEIN MG189-RELATED-RELATED"/>
    <property type="match status" value="1"/>
</dbReference>
<feature type="transmembrane region" description="Helical" evidence="7">
    <location>
        <begin position="106"/>
        <end position="129"/>
    </location>
</feature>
<dbReference type="Proteomes" id="UP001527882">
    <property type="component" value="Unassembled WGS sequence"/>
</dbReference>
<protein>
    <submittedName>
        <fullName evidence="9">Carbohydrate ABC transporter permease</fullName>
    </submittedName>
</protein>
<dbReference type="EMBL" id="JAQAGZ010000021">
    <property type="protein sequence ID" value="MCZ8516132.1"/>
    <property type="molecule type" value="Genomic_DNA"/>
</dbReference>
<feature type="transmembrane region" description="Helical" evidence="7">
    <location>
        <begin position="12"/>
        <end position="31"/>
    </location>
</feature>
<dbReference type="RefSeq" id="WP_269884660.1">
    <property type="nucleotide sequence ID" value="NZ_JAQAGZ010000021.1"/>
</dbReference>
<dbReference type="PROSITE" id="PS50928">
    <property type="entry name" value="ABC_TM1"/>
    <property type="match status" value="1"/>
</dbReference>
<gene>
    <name evidence="9" type="ORF">O9H85_27780</name>
</gene>
<keyword evidence="6 7" id="KW-0472">Membrane</keyword>
<evidence type="ECO:0000256" key="7">
    <source>
        <dbReference type="RuleBase" id="RU363032"/>
    </source>
</evidence>
<evidence type="ECO:0000256" key="2">
    <source>
        <dbReference type="ARBA" id="ARBA00022448"/>
    </source>
</evidence>
<reference evidence="9 10" key="1">
    <citation type="submission" date="2022-12" db="EMBL/GenBank/DDBJ databases">
        <title>Draft genome sequence of Paenibacillus sp. dW9.</title>
        <authorList>
            <person name="Choi E.-W."/>
            <person name="Kim D.-U."/>
        </authorList>
    </citation>
    <scope>NUCLEOTIDE SEQUENCE [LARGE SCALE GENOMIC DNA]</scope>
    <source>
        <strain evidence="10">dW9</strain>
    </source>
</reference>
<dbReference type="InterPro" id="IPR035906">
    <property type="entry name" value="MetI-like_sf"/>
</dbReference>
<dbReference type="SUPFAM" id="SSF161098">
    <property type="entry name" value="MetI-like"/>
    <property type="match status" value="1"/>
</dbReference>
<dbReference type="PANTHER" id="PTHR43744:SF12">
    <property type="entry name" value="ABC TRANSPORTER PERMEASE PROTEIN MG189-RELATED"/>
    <property type="match status" value="1"/>
</dbReference>
<evidence type="ECO:0000256" key="3">
    <source>
        <dbReference type="ARBA" id="ARBA00022475"/>
    </source>
</evidence>
<feature type="transmembrane region" description="Helical" evidence="7">
    <location>
        <begin position="242"/>
        <end position="264"/>
    </location>
</feature>
<feature type="domain" description="ABC transmembrane type-1" evidence="8">
    <location>
        <begin position="71"/>
        <end position="263"/>
    </location>
</feature>
<dbReference type="CDD" id="cd06261">
    <property type="entry name" value="TM_PBP2"/>
    <property type="match status" value="1"/>
</dbReference>
<comment type="subcellular location">
    <subcellularLocation>
        <location evidence="1 7">Cell membrane</location>
        <topology evidence="1 7">Multi-pass membrane protein</topology>
    </subcellularLocation>
</comment>
<evidence type="ECO:0000256" key="4">
    <source>
        <dbReference type="ARBA" id="ARBA00022692"/>
    </source>
</evidence>
<dbReference type="Pfam" id="PF00528">
    <property type="entry name" value="BPD_transp_1"/>
    <property type="match status" value="1"/>
</dbReference>
<keyword evidence="10" id="KW-1185">Reference proteome</keyword>
<evidence type="ECO:0000256" key="6">
    <source>
        <dbReference type="ARBA" id="ARBA00023136"/>
    </source>
</evidence>
<name>A0ABT4QGW6_9BACL</name>
<proteinExistence type="inferred from homology"/>
<dbReference type="Gene3D" id="1.10.3720.10">
    <property type="entry name" value="MetI-like"/>
    <property type="match status" value="1"/>
</dbReference>
<feature type="transmembrane region" description="Helical" evidence="7">
    <location>
        <begin position="180"/>
        <end position="204"/>
    </location>
</feature>
<evidence type="ECO:0000256" key="5">
    <source>
        <dbReference type="ARBA" id="ARBA00022989"/>
    </source>
</evidence>
<keyword evidence="3" id="KW-1003">Cell membrane</keyword>
<evidence type="ECO:0000259" key="8">
    <source>
        <dbReference type="PROSITE" id="PS50928"/>
    </source>
</evidence>
<evidence type="ECO:0000313" key="9">
    <source>
        <dbReference type="EMBL" id="MCZ8516132.1"/>
    </source>
</evidence>
<feature type="transmembrane region" description="Helical" evidence="7">
    <location>
        <begin position="75"/>
        <end position="99"/>
    </location>
</feature>
<keyword evidence="4 7" id="KW-0812">Transmembrane</keyword>
<accession>A0ABT4QGW6</accession>
<sequence>MQLDSPLKKLCIYTFLILGGLVMLIPFYWMFVLSTRTTTEVFNFPPPLVFGQYALTNYQNLLKATPFFLNLWNSIFVATIHTFLVLLFCSMGGYAFAMYNFPGRKYLFAAVLATLMIPWMTGIVPWFMLMKTLGWIDSFKALIIPGIANAFGIFWMRQYISSNIPSELLDSAKIDGCPEFLIFFRVILPLLKPATSALGIMTFIHSWNNFLVPLIIIKNESKLTLPVALNRLFGDPSRGFDIGVMMMGTSLAVLPLLLVFIFAAKKFMDGMTAGAVKG</sequence>
<feature type="transmembrane region" description="Helical" evidence="7">
    <location>
        <begin position="141"/>
        <end position="160"/>
    </location>
</feature>
<evidence type="ECO:0000256" key="1">
    <source>
        <dbReference type="ARBA" id="ARBA00004651"/>
    </source>
</evidence>
<keyword evidence="2 7" id="KW-0813">Transport</keyword>
<comment type="caution">
    <text evidence="9">The sequence shown here is derived from an EMBL/GenBank/DDBJ whole genome shotgun (WGS) entry which is preliminary data.</text>
</comment>
<evidence type="ECO:0000313" key="10">
    <source>
        <dbReference type="Proteomes" id="UP001527882"/>
    </source>
</evidence>
<keyword evidence="5 7" id="KW-1133">Transmembrane helix</keyword>
<comment type="similarity">
    <text evidence="7">Belongs to the binding-protein-dependent transport system permease family.</text>
</comment>